<evidence type="ECO:0000313" key="2">
    <source>
        <dbReference type="Proteomes" id="UP000199517"/>
    </source>
</evidence>
<organism evidence="1 2">
    <name type="scientific">Paracidovorax konjaci</name>
    <dbReference type="NCBI Taxonomy" id="32040"/>
    <lineage>
        <taxon>Bacteria</taxon>
        <taxon>Pseudomonadati</taxon>
        <taxon>Pseudomonadota</taxon>
        <taxon>Betaproteobacteria</taxon>
        <taxon>Burkholderiales</taxon>
        <taxon>Comamonadaceae</taxon>
        <taxon>Paracidovorax</taxon>
    </lineage>
</organism>
<dbReference type="Proteomes" id="UP000199517">
    <property type="component" value="Unassembled WGS sequence"/>
</dbReference>
<dbReference type="EMBL" id="FOMQ01000009">
    <property type="protein sequence ID" value="SFD92188.1"/>
    <property type="molecule type" value="Genomic_DNA"/>
</dbReference>
<dbReference type="Pfam" id="PF14112">
    <property type="entry name" value="DUF4284"/>
    <property type="match status" value="1"/>
</dbReference>
<sequence>MLNDNTPGIISVWMGTTHQSLEEFNAYLEGLDEHQSGSPIQADLGADFIDTDFFVAYGTEDNRTVPVEELVKEVDCSLDLEPRIVKACYAKGLTEGNSLFYYKNATFEEPEPGRRYNGLLFIGSFAD</sequence>
<protein>
    <submittedName>
        <fullName evidence="1">Immunity protein 22</fullName>
    </submittedName>
</protein>
<dbReference type="STRING" id="32040.SAMN04489710_1092"/>
<dbReference type="RefSeq" id="WP_092953400.1">
    <property type="nucleotide sequence ID" value="NZ_FOMQ01000009.1"/>
</dbReference>
<dbReference type="InterPro" id="IPR025560">
    <property type="entry name" value="Imm22"/>
</dbReference>
<accession>A0A1I1WCT1</accession>
<dbReference type="AlphaFoldDB" id="A0A1I1WCT1"/>
<proteinExistence type="predicted"/>
<evidence type="ECO:0000313" key="1">
    <source>
        <dbReference type="EMBL" id="SFD92188.1"/>
    </source>
</evidence>
<keyword evidence="2" id="KW-1185">Reference proteome</keyword>
<reference evidence="2" key="1">
    <citation type="submission" date="2016-10" db="EMBL/GenBank/DDBJ databases">
        <authorList>
            <person name="Varghese N."/>
            <person name="Submissions S."/>
        </authorList>
    </citation>
    <scope>NUCLEOTIDE SEQUENCE [LARGE SCALE GENOMIC DNA]</scope>
    <source>
        <strain evidence="2">DSM 7481</strain>
    </source>
</reference>
<dbReference type="OrthoDB" id="5186491at2"/>
<name>A0A1I1WCT1_9BURK</name>
<gene>
    <name evidence="1" type="ORF">SAMN04489710_1092</name>
</gene>